<comment type="subcellular location">
    <subcellularLocation>
        <location evidence="1">Membrane</location>
        <topology evidence="1">Multi-pass membrane protein</topology>
    </subcellularLocation>
</comment>
<sequence length="336" mass="37439">MRWRILFGLVSFYVVYLLIGAGVFYALEYTHEENRCQEYLENLAQYNLTQARSTGNVSVEDLRNFIQLVLKAPQYGVQFDSTSTPSCAHNWYYQNAIFFAGTVITTIGYGNISPNTRGGQTFCIFFAIVGLPLFAVMFGAIGDKFAAFFKKLDRRMKSKGRNTKLRKTVVLLATTSFMIIFFLLVPSVIFVAVEEWTYHEAFYYSFISLTTIGFGDFVAGSNPDLTYPSIYRICVYFWILFGLAFMAAVISLFSDLIKGSANKASKKPSETKLDEEDVDEAPSNPGAGIDNVSLKVPNGAKPFIKVVDDKVTSDGDSEIKVSNEDAKTHATPTTIS</sequence>
<dbReference type="InterPro" id="IPR003280">
    <property type="entry name" value="2pore_dom_K_chnl"/>
</dbReference>
<evidence type="ECO:0000256" key="11">
    <source>
        <dbReference type="ARBA" id="ARBA00023303"/>
    </source>
</evidence>
<keyword evidence="8 14" id="KW-1133">Transmembrane helix</keyword>
<evidence type="ECO:0000256" key="1">
    <source>
        <dbReference type="ARBA" id="ARBA00004141"/>
    </source>
</evidence>
<dbReference type="EMBL" id="CAWYQH010000096">
    <property type="protein sequence ID" value="CAK8682672.1"/>
    <property type="molecule type" value="Genomic_DNA"/>
</dbReference>
<evidence type="ECO:0000256" key="4">
    <source>
        <dbReference type="ARBA" id="ARBA00022538"/>
    </source>
</evidence>
<dbReference type="PANTHER" id="PTHR11003">
    <property type="entry name" value="POTASSIUM CHANNEL, SUBFAMILY K"/>
    <property type="match status" value="1"/>
</dbReference>
<feature type="region of interest" description="Disordered" evidence="13">
    <location>
        <begin position="264"/>
        <end position="294"/>
    </location>
</feature>
<keyword evidence="10 14" id="KW-0472">Membrane</keyword>
<keyword evidence="4" id="KW-0633">Potassium transport</keyword>
<keyword evidence="6" id="KW-0631">Potassium channel</keyword>
<feature type="region of interest" description="Disordered" evidence="13">
    <location>
        <begin position="311"/>
        <end position="336"/>
    </location>
</feature>
<comment type="caution">
    <text evidence="16">The sequence shown here is derived from an EMBL/GenBank/DDBJ whole genome shotgun (WGS) entry which is preliminary data.</text>
</comment>
<feature type="domain" description="Potassium channel" evidence="15">
    <location>
        <begin position="86"/>
        <end position="145"/>
    </location>
</feature>
<feature type="transmembrane region" description="Helical" evidence="14">
    <location>
        <begin position="124"/>
        <end position="149"/>
    </location>
</feature>
<evidence type="ECO:0000256" key="8">
    <source>
        <dbReference type="ARBA" id="ARBA00022989"/>
    </source>
</evidence>
<keyword evidence="7" id="KW-0630">Potassium</keyword>
<dbReference type="Proteomes" id="UP001642483">
    <property type="component" value="Unassembled WGS sequence"/>
</dbReference>
<evidence type="ECO:0000256" key="6">
    <source>
        <dbReference type="ARBA" id="ARBA00022826"/>
    </source>
</evidence>
<keyword evidence="9 12" id="KW-0406">Ion transport</keyword>
<evidence type="ECO:0000313" key="16">
    <source>
        <dbReference type="EMBL" id="CAK8682672.1"/>
    </source>
</evidence>
<feature type="transmembrane region" description="Helical" evidence="14">
    <location>
        <begin position="169"/>
        <end position="189"/>
    </location>
</feature>
<evidence type="ECO:0000256" key="14">
    <source>
        <dbReference type="SAM" id="Phobius"/>
    </source>
</evidence>
<evidence type="ECO:0000256" key="13">
    <source>
        <dbReference type="SAM" id="MobiDB-lite"/>
    </source>
</evidence>
<evidence type="ECO:0000256" key="7">
    <source>
        <dbReference type="ARBA" id="ARBA00022958"/>
    </source>
</evidence>
<dbReference type="SUPFAM" id="SSF81324">
    <property type="entry name" value="Voltage-gated potassium channels"/>
    <property type="match status" value="2"/>
</dbReference>
<dbReference type="PRINTS" id="PR01333">
    <property type="entry name" value="2POREKCHANEL"/>
</dbReference>
<organism evidence="16 17">
    <name type="scientific">Clavelina lepadiformis</name>
    <name type="common">Light-bulb sea squirt</name>
    <name type="synonym">Ascidia lepadiformis</name>
    <dbReference type="NCBI Taxonomy" id="159417"/>
    <lineage>
        <taxon>Eukaryota</taxon>
        <taxon>Metazoa</taxon>
        <taxon>Chordata</taxon>
        <taxon>Tunicata</taxon>
        <taxon>Ascidiacea</taxon>
        <taxon>Aplousobranchia</taxon>
        <taxon>Clavelinidae</taxon>
        <taxon>Clavelina</taxon>
    </lineage>
</organism>
<name>A0ABP0FSS4_CLALP</name>
<evidence type="ECO:0000256" key="3">
    <source>
        <dbReference type="ARBA" id="ARBA00022448"/>
    </source>
</evidence>
<feature type="transmembrane region" description="Helical" evidence="14">
    <location>
        <begin position="91"/>
        <end position="112"/>
    </location>
</feature>
<feature type="domain" description="Potassium channel" evidence="15">
    <location>
        <begin position="179"/>
        <end position="257"/>
    </location>
</feature>
<dbReference type="Gene3D" id="1.10.287.70">
    <property type="match status" value="1"/>
</dbReference>
<dbReference type="PRINTS" id="PR01095">
    <property type="entry name" value="TASKCHANNEL"/>
</dbReference>
<feature type="transmembrane region" description="Helical" evidence="14">
    <location>
        <begin position="233"/>
        <end position="253"/>
    </location>
</feature>
<proteinExistence type="inferred from homology"/>
<keyword evidence="3 12" id="KW-0813">Transport</keyword>
<dbReference type="PANTHER" id="PTHR11003:SF330">
    <property type="entry name" value="POTASSIUM CHANNEL DOMAIN-CONTAINING PROTEIN"/>
    <property type="match status" value="1"/>
</dbReference>
<gene>
    <name evidence="16" type="ORF">CVLEPA_LOCUS13317</name>
</gene>
<comment type="similarity">
    <text evidence="2 12">Belongs to the two pore domain potassium channel (TC 1.A.1.8) family.</text>
</comment>
<evidence type="ECO:0000256" key="9">
    <source>
        <dbReference type="ARBA" id="ARBA00023065"/>
    </source>
</evidence>
<evidence type="ECO:0000256" key="10">
    <source>
        <dbReference type="ARBA" id="ARBA00023136"/>
    </source>
</evidence>
<evidence type="ECO:0000256" key="12">
    <source>
        <dbReference type="RuleBase" id="RU003857"/>
    </source>
</evidence>
<dbReference type="Pfam" id="PF07885">
    <property type="entry name" value="Ion_trans_2"/>
    <property type="match status" value="2"/>
</dbReference>
<keyword evidence="17" id="KW-1185">Reference proteome</keyword>
<protein>
    <recommendedName>
        <fullName evidence="15">Potassium channel domain-containing protein</fullName>
    </recommendedName>
</protein>
<feature type="transmembrane region" description="Helical" evidence="14">
    <location>
        <begin position="201"/>
        <end position="221"/>
    </location>
</feature>
<dbReference type="InterPro" id="IPR013099">
    <property type="entry name" value="K_chnl_dom"/>
</dbReference>
<dbReference type="InterPro" id="IPR003092">
    <property type="entry name" value="2pore_dom_K_chnl_TASK"/>
</dbReference>
<evidence type="ECO:0000259" key="15">
    <source>
        <dbReference type="Pfam" id="PF07885"/>
    </source>
</evidence>
<evidence type="ECO:0000313" key="17">
    <source>
        <dbReference type="Proteomes" id="UP001642483"/>
    </source>
</evidence>
<accession>A0ABP0FSS4</accession>
<keyword evidence="5 12" id="KW-0812">Transmembrane</keyword>
<evidence type="ECO:0000256" key="2">
    <source>
        <dbReference type="ARBA" id="ARBA00006666"/>
    </source>
</evidence>
<feature type="transmembrane region" description="Helical" evidence="14">
    <location>
        <begin position="6"/>
        <end position="27"/>
    </location>
</feature>
<keyword evidence="11 12" id="KW-0407">Ion channel</keyword>
<reference evidence="16 17" key="1">
    <citation type="submission" date="2024-02" db="EMBL/GenBank/DDBJ databases">
        <authorList>
            <person name="Daric V."/>
            <person name="Darras S."/>
        </authorList>
    </citation>
    <scope>NUCLEOTIDE SEQUENCE [LARGE SCALE GENOMIC DNA]</scope>
</reference>
<evidence type="ECO:0000256" key="5">
    <source>
        <dbReference type="ARBA" id="ARBA00022692"/>
    </source>
</evidence>
<feature type="compositionally biased region" description="Basic and acidic residues" evidence="13">
    <location>
        <begin position="311"/>
        <end position="328"/>
    </location>
</feature>